<dbReference type="EMBL" id="JBBXJM010000005">
    <property type="protein sequence ID" value="KAL1406786.1"/>
    <property type="molecule type" value="Genomic_DNA"/>
</dbReference>
<sequence>MDPYPTPGTITPIFKFTSRVPLTGNYETSLATFTRTILHANDVNDFTFTWLTSKFDMRPHGFMIEYHGPERWVPLPAVSRIARFFAECCCSKVDVFSSPTAHWPELTSTVEFETETGNRMVVIHYH</sequence>
<proteinExistence type="predicted"/>
<dbReference type="RefSeq" id="XP_069206730.1">
    <property type="nucleotide sequence ID" value="XM_069354659.1"/>
</dbReference>
<dbReference type="GeneID" id="95987235"/>
<reference evidence="1 2" key="1">
    <citation type="submission" date="2023-08" db="EMBL/GenBank/DDBJ databases">
        <title>Annotated Genome Sequence of Vanrija albida AlHP1.</title>
        <authorList>
            <person name="Herzog R."/>
        </authorList>
    </citation>
    <scope>NUCLEOTIDE SEQUENCE [LARGE SCALE GENOMIC DNA]</scope>
    <source>
        <strain evidence="1 2">AlHP1</strain>
    </source>
</reference>
<evidence type="ECO:0000313" key="1">
    <source>
        <dbReference type="EMBL" id="KAL1406786.1"/>
    </source>
</evidence>
<name>A0ABR3PWT8_9TREE</name>
<organism evidence="1 2">
    <name type="scientific">Vanrija albida</name>
    <dbReference type="NCBI Taxonomy" id="181172"/>
    <lineage>
        <taxon>Eukaryota</taxon>
        <taxon>Fungi</taxon>
        <taxon>Dikarya</taxon>
        <taxon>Basidiomycota</taxon>
        <taxon>Agaricomycotina</taxon>
        <taxon>Tremellomycetes</taxon>
        <taxon>Trichosporonales</taxon>
        <taxon>Trichosporonaceae</taxon>
        <taxon>Vanrija</taxon>
    </lineage>
</organism>
<protein>
    <submittedName>
        <fullName evidence="1">Uncharacterized protein</fullName>
    </submittedName>
</protein>
<gene>
    <name evidence="1" type="ORF">Q8F55_006192</name>
</gene>
<accession>A0ABR3PWT8</accession>
<keyword evidence="2" id="KW-1185">Reference proteome</keyword>
<dbReference type="Proteomes" id="UP001565368">
    <property type="component" value="Unassembled WGS sequence"/>
</dbReference>
<evidence type="ECO:0000313" key="2">
    <source>
        <dbReference type="Proteomes" id="UP001565368"/>
    </source>
</evidence>
<comment type="caution">
    <text evidence="1">The sequence shown here is derived from an EMBL/GenBank/DDBJ whole genome shotgun (WGS) entry which is preliminary data.</text>
</comment>